<dbReference type="RefSeq" id="WP_223406547.1">
    <property type="nucleotide sequence ID" value="NZ_JAGSHT010000012.1"/>
</dbReference>
<dbReference type="InterPro" id="IPR036388">
    <property type="entry name" value="WH-like_DNA-bd_sf"/>
</dbReference>
<dbReference type="PROSITE" id="PS51000">
    <property type="entry name" value="HTH_DEOR_2"/>
    <property type="match status" value="1"/>
</dbReference>
<dbReference type="Proteomes" id="UP000826651">
    <property type="component" value="Unassembled WGS sequence"/>
</dbReference>
<dbReference type="InterPro" id="IPR001034">
    <property type="entry name" value="DeoR_HTH"/>
</dbReference>
<evidence type="ECO:0000259" key="4">
    <source>
        <dbReference type="PROSITE" id="PS51000"/>
    </source>
</evidence>
<keyword evidence="1" id="KW-0805">Transcription regulation</keyword>
<name>A0ABS7S9S5_9MICO</name>
<dbReference type="InterPro" id="IPR036390">
    <property type="entry name" value="WH_DNA-bd_sf"/>
</dbReference>
<dbReference type="InterPro" id="IPR046335">
    <property type="entry name" value="LacI/GalR-like_sensor"/>
</dbReference>
<dbReference type="Gene3D" id="1.10.10.10">
    <property type="entry name" value="Winged helix-like DNA-binding domain superfamily/Winged helix DNA-binding domain"/>
    <property type="match status" value="1"/>
</dbReference>
<dbReference type="PRINTS" id="PR00037">
    <property type="entry name" value="HTHLACR"/>
</dbReference>
<dbReference type="PANTHER" id="PTHR30146">
    <property type="entry name" value="LACI-RELATED TRANSCRIPTIONAL REPRESSOR"/>
    <property type="match status" value="1"/>
</dbReference>
<gene>
    <name evidence="5" type="ORF">KCQ71_13110</name>
</gene>
<dbReference type="EMBL" id="JAGSHT010000012">
    <property type="protein sequence ID" value="MBZ2197099.1"/>
    <property type="molecule type" value="Genomic_DNA"/>
</dbReference>
<keyword evidence="6" id="KW-1185">Reference proteome</keyword>
<dbReference type="InterPro" id="IPR018356">
    <property type="entry name" value="Tscrpt_reg_HTH_DeoR_CS"/>
</dbReference>
<comment type="caution">
    <text evidence="5">The sequence shown here is derived from an EMBL/GenBank/DDBJ whole genome shotgun (WGS) entry which is preliminary data.</text>
</comment>
<protein>
    <submittedName>
        <fullName evidence="5">DeoR/GlpR family transcriptional regulator</fullName>
    </submittedName>
</protein>
<dbReference type="CDD" id="cd00090">
    <property type="entry name" value="HTH_ARSR"/>
    <property type="match status" value="1"/>
</dbReference>
<dbReference type="SUPFAM" id="SSF46785">
    <property type="entry name" value="Winged helix' DNA-binding domain"/>
    <property type="match status" value="1"/>
</dbReference>
<dbReference type="PANTHER" id="PTHR30146:SF155">
    <property type="entry name" value="ALANINE RACEMASE"/>
    <property type="match status" value="1"/>
</dbReference>
<dbReference type="CDD" id="cd06267">
    <property type="entry name" value="PBP1_LacI_sugar_binding-like"/>
    <property type="match status" value="1"/>
</dbReference>
<dbReference type="SMART" id="SM00420">
    <property type="entry name" value="HTH_DEOR"/>
    <property type="match status" value="1"/>
</dbReference>
<evidence type="ECO:0000256" key="3">
    <source>
        <dbReference type="ARBA" id="ARBA00023163"/>
    </source>
</evidence>
<organism evidence="5 6">
    <name type="scientific">Occultella gossypii</name>
    <dbReference type="NCBI Taxonomy" id="2800820"/>
    <lineage>
        <taxon>Bacteria</taxon>
        <taxon>Bacillati</taxon>
        <taxon>Actinomycetota</taxon>
        <taxon>Actinomycetes</taxon>
        <taxon>Micrococcales</taxon>
        <taxon>Ruaniaceae</taxon>
        <taxon>Occultella</taxon>
    </lineage>
</organism>
<evidence type="ECO:0000313" key="5">
    <source>
        <dbReference type="EMBL" id="MBZ2197099.1"/>
    </source>
</evidence>
<keyword evidence="2" id="KW-0238">DNA-binding</keyword>
<dbReference type="Pfam" id="PF08220">
    <property type="entry name" value="HTH_DeoR"/>
    <property type="match status" value="1"/>
</dbReference>
<accession>A0ABS7S9S5</accession>
<feature type="domain" description="HTH deoR-type" evidence="4">
    <location>
        <begin position="12"/>
        <end position="67"/>
    </location>
</feature>
<dbReference type="PROSITE" id="PS00894">
    <property type="entry name" value="HTH_DEOR_1"/>
    <property type="match status" value="1"/>
</dbReference>
<evidence type="ECO:0000256" key="1">
    <source>
        <dbReference type="ARBA" id="ARBA00023015"/>
    </source>
</evidence>
<evidence type="ECO:0000256" key="2">
    <source>
        <dbReference type="ARBA" id="ARBA00023125"/>
    </source>
</evidence>
<evidence type="ECO:0000313" key="6">
    <source>
        <dbReference type="Proteomes" id="UP000826651"/>
    </source>
</evidence>
<dbReference type="Gene3D" id="3.40.50.2300">
    <property type="match status" value="2"/>
</dbReference>
<dbReference type="InterPro" id="IPR028082">
    <property type="entry name" value="Peripla_BP_I"/>
</dbReference>
<sequence>MDVVGQLGRPVAGSRRAEVLAAVAERGMIRVTDLARELGVTPVTVRRDVAELAEAGLVRRVHGGATAIDAADQHRSIAPSSRVGSGRVPVVGGAVGMLVPSLDYYWPDVARGVEEETRALGLRMALRGSVYEAADERGDVQRLLEGGADGLLLAPTVTGPGGDLIRAWLAETDVPVVLMERNAVVGDERRAVESVTTDHQGGIAMAVHHFTSLGHRRIGVALSQHSPHVGQLHAGWHAACTDLGLDTAGVVDLPVPDRPDPGFAAAIEAVVDAVLETGTTALIVHSDPEALRVVQRAAERGLSVPGDLSVLAYDDQVAPLATPALSAVRPPRRTIGRTAVSLLAARMADPGRPVHRVQVSPTLKVRSSSGPPRSA</sequence>
<dbReference type="InterPro" id="IPR011991">
    <property type="entry name" value="ArsR-like_HTH"/>
</dbReference>
<reference evidence="5 6" key="1">
    <citation type="submission" date="2021-04" db="EMBL/GenBank/DDBJ databases">
        <title>Ruania sp. nov., isolated from sandy soil of mangrove forest.</title>
        <authorList>
            <person name="Ge X."/>
            <person name="Huang R."/>
            <person name="Liu W."/>
        </authorList>
    </citation>
    <scope>NUCLEOTIDE SEQUENCE [LARGE SCALE GENOMIC DNA]</scope>
    <source>
        <strain evidence="5 6">N2-46</strain>
    </source>
</reference>
<dbReference type="Pfam" id="PF13377">
    <property type="entry name" value="Peripla_BP_3"/>
    <property type="match status" value="1"/>
</dbReference>
<dbReference type="SUPFAM" id="SSF53822">
    <property type="entry name" value="Periplasmic binding protein-like I"/>
    <property type="match status" value="1"/>
</dbReference>
<proteinExistence type="predicted"/>
<keyword evidence="3" id="KW-0804">Transcription</keyword>